<sequence>MQSRSAPPTLAEIKATWPPAVDVPTAGAAFGLSRSHAYELVARGEFPAKVVKFGGRYKVLTESLIRALSATD</sequence>
<gene>
    <name evidence="1" type="ORF">LWC34_45500</name>
</gene>
<dbReference type="InterPro" id="IPR010260">
    <property type="entry name" value="AlpA"/>
</dbReference>
<reference evidence="1 2" key="1">
    <citation type="submission" date="2021-12" db="EMBL/GenBank/DDBJ databases">
        <title>Genome sequence of Kibdelosporangium philippinense ATCC 49844.</title>
        <authorList>
            <person name="Fedorov E.A."/>
            <person name="Omeragic M."/>
            <person name="Shalygina K.F."/>
            <person name="Maclea K.S."/>
        </authorList>
    </citation>
    <scope>NUCLEOTIDE SEQUENCE [LARGE SCALE GENOMIC DNA]</scope>
    <source>
        <strain evidence="1 2">ATCC 49844</strain>
    </source>
</reference>
<evidence type="ECO:0000313" key="2">
    <source>
        <dbReference type="Proteomes" id="UP001521150"/>
    </source>
</evidence>
<dbReference type="Proteomes" id="UP001521150">
    <property type="component" value="Unassembled WGS sequence"/>
</dbReference>
<dbReference type="EMBL" id="JAJVCN010000004">
    <property type="protein sequence ID" value="MCE7010016.1"/>
    <property type="molecule type" value="Genomic_DNA"/>
</dbReference>
<dbReference type="RefSeq" id="WP_173141592.1">
    <property type="nucleotide sequence ID" value="NZ_JAJVCN010000004.1"/>
</dbReference>
<accession>A0ABS8ZTT1</accession>
<protein>
    <submittedName>
        <fullName evidence="1">Helix-turn-helix domain-containing protein</fullName>
    </submittedName>
</protein>
<keyword evidence="2" id="KW-1185">Reference proteome</keyword>
<evidence type="ECO:0000313" key="1">
    <source>
        <dbReference type="EMBL" id="MCE7010016.1"/>
    </source>
</evidence>
<dbReference type="Pfam" id="PF05930">
    <property type="entry name" value="Phage_AlpA"/>
    <property type="match status" value="1"/>
</dbReference>
<proteinExistence type="predicted"/>
<comment type="caution">
    <text evidence="1">The sequence shown here is derived from an EMBL/GenBank/DDBJ whole genome shotgun (WGS) entry which is preliminary data.</text>
</comment>
<organism evidence="1 2">
    <name type="scientific">Kibdelosporangium philippinense</name>
    <dbReference type="NCBI Taxonomy" id="211113"/>
    <lineage>
        <taxon>Bacteria</taxon>
        <taxon>Bacillati</taxon>
        <taxon>Actinomycetota</taxon>
        <taxon>Actinomycetes</taxon>
        <taxon>Pseudonocardiales</taxon>
        <taxon>Pseudonocardiaceae</taxon>
        <taxon>Kibdelosporangium</taxon>
    </lineage>
</organism>
<name>A0ABS8ZTT1_9PSEU</name>